<name>A0A1U7DH93_9RHOB</name>
<proteinExistence type="predicted"/>
<dbReference type="InterPro" id="IPR055214">
    <property type="entry name" value="PTP-NADK"/>
</dbReference>
<feature type="domain" description="DSP-PTPase phosphatase fused to NAD+ Kinase" evidence="1">
    <location>
        <begin position="63"/>
        <end position="178"/>
    </location>
</feature>
<evidence type="ECO:0000313" key="2">
    <source>
        <dbReference type="EMBL" id="APX89331.1"/>
    </source>
</evidence>
<evidence type="ECO:0000259" key="1">
    <source>
        <dbReference type="Pfam" id="PF22741"/>
    </source>
</evidence>
<organism evidence="2 3">
    <name type="scientific">Brevirhabdus pacifica</name>
    <dbReference type="NCBI Taxonomy" id="1267768"/>
    <lineage>
        <taxon>Bacteria</taxon>
        <taxon>Pseudomonadati</taxon>
        <taxon>Pseudomonadota</taxon>
        <taxon>Alphaproteobacteria</taxon>
        <taxon>Rhodobacterales</taxon>
        <taxon>Paracoccaceae</taxon>
        <taxon>Brevirhabdus</taxon>
    </lineage>
</organism>
<dbReference type="Gene3D" id="3.90.190.10">
    <property type="entry name" value="Protein tyrosine phosphatase superfamily"/>
    <property type="match status" value="1"/>
</dbReference>
<dbReference type="AlphaFoldDB" id="A0A1U7DH93"/>
<sequence length="232" mass="26907">MDKTMTFSPAATLKNIERRLRTSFGDDISTPRARFQAKLHYHLFDHAFLRVPWSNFDKVSEGVYRSNQPDHKRLERYRDMGIRTVLNLRGSNPYSPYLFEAESCEKLGLELVSTQLHARQSASPEELLHLIGLFRSLDKPFVMHCKSGADRAGLASALYQMVIDGKSVEEARKQLSLRYIHLKWTRTGICDHLFDVYEKRNAESPIGIEEWIATEYDHEALTRSFLDRKART</sequence>
<protein>
    <submittedName>
        <fullName evidence="2">Protein tyrosine phosphatase</fullName>
    </submittedName>
</protein>
<dbReference type="STRING" id="1267768.BV394_06040"/>
<reference evidence="2 3" key="1">
    <citation type="submission" date="2017-01" db="EMBL/GenBank/DDBJ databases">
        <title>Genomic analysis of Xuhuaishuia manganoxidans DY6-4.</title>
        <authorList>
            <person name="Wang X."/>
        </authorList>
    </citation>
    <scope>NUCLEOTIDE SEQUENCE [LARGE SCALE GENOMIC DNA]</scope>
    <source>
        <strain evidence="2 3">DY6-4</strain>
    </source>
</reference>
<gene>
    <name evidence="2" type="ORF">BV394_06040</name>
</gene>
<dbReference type="EMBL" id="CP019124">
    <property type="protein sequence ID" value="APX89331.1"/>
    <property type="molecule type" value="Genomic_DNA"/>
</dbReference>
<evidence type="ECO:0000313" key="3">
    <source>
        <dbReference type="Proteomes" id="UP000187266"/>
    </source>
</evidence>
<dbReference type="InterPro" id="IPR029021">
    <property type="entry name" value="Prot-tyrosine_phosphatase-like"/>
</dbReference>
<keyword evidence="3" id="KW-1185">Reference proteome</keyword>
<dbReference type="Proteomes" id="UP000187266">
    <property type="component" value="Chromosome"/>
</dbReference>
<accession>A0A2M9DE36</accession>
<accession>A0A1U7DH93</accession>
<dbReference type="SUPFAM" id="SSF52799">
    <property type="entry name" value="(Phosphotyrosine protein) phosphatases II"/>
    <property type="match status" value="1"/>
</dbReference>
<dbReference type="Pfam" id="PF22741">
    <property type="entry name" value="PTP-NADK"/>
    <property type="match status" value="1"/>
</dbReference>
<dbReference type="RefSeq" id="WP_076979354.1">
    <property type="nucleotide sequence ID" value="NZ_MTCO01000071.1"/>
</dbReference>